<dbReference type="Gene3D" id="3.10.450.390">
    <property type="entry name" value="Protein of unknown function DUF3889"/>
    <property type="match status" value="1"/>
</dbReference>
<dbReference type="RefSeq" id="WP_090235460.1">
    <property type="nucleotide sequence ID" value="NZ_FOJW01000004.1"/>
</dbReference>
<dbReference type="InterPro" id="IPR024987">
    <property type="entry name" value="DUF3889"/>
</dbReference>
<evidence type="ECO:0000313" key="2">
    <source>
        <dbReference type="Proteomes" id="UP000198642"/>
    </source>
</evidence>
<name>A0A1I0X5P3_9BACI</name>
<reference evidence="1 2" key="1">
    <citation type="submission" date="2016-10" db="EMBL/GenBank/DDBJ databases">
        <authorList>
            <person name="de Groot N.N."/>
        </authorList>
    </citation>
    <scope>NUCLEOTIDE SEQUENCE [LARGE SCALE GENOMIC DNA]</scope>
    <source>
        <strain evidence="1 2">CGMCC 1.3702</strain>
    </source>
</reference>
<dbReference type="AlphaFoldDB" id="A0A1I0X5P3"/>
<organism evidence="1 2">
    <name type="scientific">Lentibacillus halodurans</name>
    <dbReference type="NCBI Taxonomy" id="237679"/>
    <lineage>
        <taxon>Bacteria</taxon>
        <taxon>Bacillati</taxon>
        <taxon>Bacillota</taxon>
        <taxon>Bacilli</taxon>
        <taxon>Bacillales</taxon>
        <taxon>Bacillaceae</taxon>
        <taxon>Lentibacillus</taxon>
    </lineage>
</organism>
<protein>
    <recommendedName>
        <fullName evidence="3">DUF3889 domain-containing protein</fullName>
    </recommendedName>
</protein>
<dbReference type="EMBL" id="FOJW01000004">
    <property type="protein sequence ID" value="SFA96305.1"/>
    <property type="molecule type" value="Genomic_DNA"/>
</dbReference>
<evidence type="ECO:0008006" key="3">
    <source>
        <dbReference type="Google" id="ProtNLM"/>
    </source>
</evidence>
<dbReference type="STRING" id="237679.SAMN04488072_104182"/>
<dbReference type="OrthoDB" id="2377048at2"/>
<keyword evidence="2" id="KW-1185">Reference proteome</keyword>
<sequence>MQKLIITISVVLLVTSVFTSGYVTPIAEADNDIPSYAKWGRLAMKETQSRYPNADIVDYLHQGREEKDTTAVEKFKLWLREDSREFGVFINIEFDSETEEVIDISFEETSG</sequence>
<evidence type="ECO:0000313" key="1">
    <source>
        <dbReference type="EMBL" id="SFA96305.1"/>
    </source>
</evidence>
<dbReference type="Proteomes" id="UP000198642">
    <property type="component" value="Unassembled WGS sequence"/>
</dbReference>
<proteinExistence type="predicted"/>
<gene>
    <name evidence="1" type="ORF">SAMN04488072_104182</name>
</gene>
<dbReference type="Pfam" id="PF13028">
    <property type="entry name" value="DUF3889"/>
    <property type="match status" value="1"/>
</dbReference>
<accession>A0A1I0X5P3</accession>